<evidence type="ECO:0000259" key="1">
    <source>
        <dbReference type="Pfam" id="PF00656"/>
    </source>
</evidence>
<dbReference type="Gene3D" id="3.40.50.1460">
    <property type="match status" value="1"/>
</dbReference>
<dbReference type="InterPro" id="IPR011600">
    <property type="entry name" value="Pept_C14_caspase"/>
</dbReference>
<dbReference type="GO" id="GO:0006508">
    <property type="term" value="P:proteolysis"/>
    <property type="evidence" value="ECO:0007669"/>
    <property type="project" value="InterPro"/>
</dbReference>
<dbReference type="Pfam" id="PF00656">
    <property type="entry name" value="Peptidase_C14"/>
    <property type="match status" value="1"/>
</dbReference>
<evidence type="ECO:0000313" key="2">
    <source>
        <dbReference type="EMBL" id="MPM30995.1"/>
    </source>
</evidence>
<reference evidence="2" key="1">
    <citation type="submission" date="2019-08" db="EMBL/GenBank/DDBJ databases">
        <authorList>
            <person name="Kucharzyk K."/>
            <person name="Murdoch R.W."/>
            <person name="Higgins S."/>
            <person name="Loffler F."/>
        </authorList>
    </citation>
    <scope>NUCLEOTIDE SEQUENCE</scope>
</reference>
<dbReference type="InterPro" id="IPR029030">
    <property type="entry name" value="Caspase-like_dom_sf"/>
</dbReference>
<dbReference type="EMBL" id="VSSQ01005948">
    <property type="protein sequence ID" value="MPM30995.1"/>
    <property type="molecule type" value="Genomic_DNA"/>
</dbReference>
<gene>
    <name evidence="2" type="ORF">SDC9_77548</name>
</gene>
<dbReference type="SUPFAM" id="SSF52129">
    <property type="entry name" value="Caspase-like"/>
    <property type="match status" value="1"/>
</dbReference>
<organism evidence="2">
    <name type="scientific">bioreactor metagenome</name>
    <dbReference type="NCBI Taxonomy" id="1076179"/>
    <lineage>
        <taxon>unclassified sequences</taxon>
        <taxon>metagenomes</taxon>
        <taxon>ecological metagenomes</taxon>
    </lineage>
</organism>
<dbReference type="GO" id="GO:0004197">
    <property type="term" value="F:cysteine-type endopeptidase activity"/>
    <property type="evidence" value="ECO:0007669"/>
    <property type="project" value="InterPro"/>
</dbReference>
<sequence length="481" mass="57009">MNLAIILSVSEYTDSINNLPGCKKDADCINNIITKTSKFDEILFINDKLSSGKVKEKLTTFISEHKNKRIDELFFYYTGHGEFKNNEFYYLLSDYNQIKKNQTSLQNEEVDSLFRTLNPDIVVKVIDACQSGKAYIKEAGAITKYFQKTINRFNRCYFLNSSLKDQSSFQTEVISDFTLSFINSIKEHDTNEIRYKDIIDFISDVFEKNTLQTPFFVVQADYTEKFCVINKTLKEYLNNLDTTFFDETEEKEVETSLLDKIKKQAAEYFTKEQAIELLNELKLNLNEYKLDDELNEIFDLSIIFQENYDGIVNKNTIGKWLYENPHEYFAKLSHVREKKDRHTNILESLSTLQASSFLNPIEEDFEFEWVRNGFELEVEVPYKSIFFTLNSKFPNIESYTARIIYLLSKKQIRFFYFLTNFETKNWDERKLNTKIEWFTSEFQLKETEKIMEGLDKIFNQLIDKIKKDIEEKFVNKETSKE</sequence>
<proteinExistence type="predicted"/>
<dbReference type="AlphaFoldDB" id="A0A644YQX0"/>
<comment type="caution">
    <text evidence="2">The sequence shown here is derived from an EMBL/GenBank/DDBJ whole genome shotgun (WGS) entry which is preliminary data.</text>
</comment>
<protein>
    <recommendedName>
        <fullName evidence="1">Peptidase C14 caspase domain-containing protein</fullName>
    </recommendedName>
</protein>
<feature type="domain" description="Peptidase C14 caspase" evidence="1">
    <location>
        <begin position="2"/>
        <end position="214"/>
    </location>
</feature>
<name>A0A644YQX0_9ZZZZ</name>
<accession>A0A644YQX0</accession>